<evidence type="ECO:0008006" key="6">
    <source>
        <dbReference type="Google" id="ProtNLM"/>
    </source>
</evidence>
<sequence length="461" mass="53401">MMDSSLPTIRKNKTLDSVFRVMGGMAEAIFSWVGSINKDLTRDQDIKNLYEKMKECLNPKGGEIKARYNTISLGNLYLNLSDIGKTTFFRLLEEQFSADRNEIDEKIRDYIREIDEYEKRKLEFELMGVLESPRFCILKQFISLPDGLKFLVDMRADVMQLRDKNQQFFSLEKDLINILSYWFDIGLLDLHQITWDSPASLLEKLILYEAVHAISSWDDLRDRLDSDRRCFSFFHYKMLNEPLIFVEVALVDEMASSIQTLLDSHVPPKDPKDAKVAIFYSISNTQRGLSGISLGNFLIKRVVGKLSEEFQNIKTYATLSPIPGFVKWLTKSLSLDDIEFLNELKITMSVDEIIFHLNEKKYSSFSQDLKGLFLKLCAYYLVESKNNDKALDPVAHFHLSNGAIIKKLNWMADTSEKGLNCSMGIMVNYHYELSKIDDNYEDYLVNRKINCSKEVLSLLKR</sequence>
<reference evidence="4 5" key="1">
    <citation type="journal article" date="2006" name="J. Bacteriol.">
        <title>Comparative genomic analysis of three strains of Ehrlichia ruminantium reveals an active process of genome size plasticity.</title>
        <authorList>
            <person name="Frutos R."/>
            <person name="Viari A."/>
            <person name="Ferraz C."/>
            <person name="Morgat A."/>
            <person name="Eychenie S."/>
            <person name="Kandassami Y."/>
            <person name="Chantal I."/>
            <person name="Bensaid A."/>
            <person name="Coissac E."/>
            <person name="Vachiery N."/>
            <person name="Demaille J."/>
            <person name="Martinez D."/>
        </authorList>
    </citation>
    <scope>NUCLEOTIDE SEQUENCE [LARGE SCALE GENOMIC DNA]</scope>
    <source>
        <strain evidence="4 5">Welgevonden</strain>
    </source>
</reference>
<dbReference type="Gene3D" id="1.20.140.90">
    <property type="entry name" value="Malonyl-CoA decarboxylase, oligemerization domain"/>
    <property type="match status" value="1"/>
</dbReference>
<dbReference type="InterPro" id="IPR042303">
    <property type="entry name" value="Malonyl_CoA_deC_C_sf"/>
</dbReference>
<dbReference type="GO" id="GO:0006633">
    <property type="term" value="P:fatty acid biosynthetic process"/>
    <property type="evidence" value="ECO:0007669"/>
    <property type="project" value="InterPro"/>
</dbReference>
<dbReference type="eggNOG" id="COG1593">
    <property type="taxonomic scope" value="Bacteria"/>
</dbReference>
<dbReference type="Proteomes" id="UP000001021">
    <property type="component" value="Chromosome"/>
</dbReference>
<evidence type="ECO:0000256" key="1">
    <source>
        <dbReference type="SAM" id="Coils"/>
    </source>
</evidence>
<dbReference type="AlphaFoldDB" id="A0A0H3M0W6"/>
<evidence type="ECO:0000259" key="2">
    <source>
        <dbReference type="Pfam" id="PF05292"/>
    </source>
</evidence>
<dbReference type="Pfam" id="PF05292">
    <property type="entry name" value="MCD"/>
    <property type="match status" value="1"/>
</dbReference>
<dbReference type="InterPro" id="IPR035372">
    <property type="entry name" value="MCD_N"/>
</dbReference>
<keyword evidence="1" id="KW-0175">Coiled coil</keyword>
<dbReference type="KEGG" id="erw:ERWE_CDS_02900"/>
<feature type="domain" description="Malonyl-CoA decarboxylase C-terminal" evidence="2">
    <location>
        <begin position="186"/>
        <end position="432"/>
    </location>
</feature>
<dbReference type="PANTHER" id="PTHR28641">
    <property type="match status" value="1"/>
</dbReference>
<dbReference type="GO" id="GO:2001294">
    <property type="term" value="P:malonyl-CoA catabolic process"/>
    <property type="evidence" value="ECO:0007669"/>
    <property type="project" value="TreeGrafter"/>
</dbReference>
<dbReference type="Pfam" id="PF17408">
    <property type="entry name" value="MCD_N"/>
    <property type="match status" value="1"/>
</dbReference>
<evidence type="ECO:0000313" key="4">
    <source>
        <dbReference type="EMBL" id="CAI26784.1"/>
    </source>
</evidence>
<dbReference type="EMBL" id="CR925678">
    <property type="protein sequence ID" value="CAI26784.1"/>
    <property type="molecule type" value="Genomic_DNA"/>
</dbReference>
<dbReference type="InterPro" id="IPR007956">
    <property type="entry name" value="Malonyl_CoA_deC_C"/>
</dbReference>
<keyword evidence="5" id="KW-1185">Reference proteome</keyword>
<dbReference type="Gene3D" id="3.40.630.150">
    <property type="entry name" value="Malonyl-CoA decarboxylase, catalytic domain"/>
    <property type="match status" value="1"/>
</dbReference>
<proteinExistence type="predicted"/>
<dbReference type="InterPro" id="IPR038917">
    <property type="entry name" value="Malonyl_CoA_deC"/>
</dbReference>
<name>A0A0H3M0W6_EHRRW</name>
<dbReference type="GO" id="GO:0006085">
    <property type="term" value="P:acetyl-CoA biosynthetic process"/>
    <property type="evidence" value="ECO:0007669"/>
    <property type="project" value="TreeGrafter"/>
</dbReference>
<dbReference type="GO" id="GO:0050080">
    <property type="term" value="F:malonyl-CoA decarboxylase activity"/>
    <property type="evidence" value="ECO:0007669"/>
    <property type="project" value="InterPro"/>
</dbReference>
<feature type="domain" description="Malonyl-CoA decarboxylase N-terminal" evidence="3">
    <location>
        <begin position="96"/>
        <end position="183"/>
    </location>
</feature>
<dbReference type="PANTHER" id="PTHR28641:SF1">
    <property type="entry name" value="MALONYL-COA DECARBOXYLASE, MITOCHONDRIAL"/>
    <property type="match status" value="1"/>
</dbReference>
<gene>
    <name evidence="4" type="ordered locus">ERWE_CDS_02900</name>
</gene>
<feature type="coiled-coil region" evidence="1">
    <location>
        <begin position="100"/>
        <end position="127"/>
    </location>
</feature>
<dbReference type="HOGENOM" id="CLU_023433_3_1_5"/>
<evidence type="ECO:0000313" key="5">
    <source>
        <dbReference type="Proteomes" id="UP000001021"/>
    </source>
</evidence>
<accession>A0A0H3M0W6</accession>
<dbReference type="InterPro" id="IPR038351">
    <property type="entry name" value="MCD_N_sf"/>
</dbReference>
<evidence type="ECO:0000259" key="3">
    <source>
        <dbReference type="Pfam" id="PF17408"/>
    </source>
</evidence>
<protein>
    <recommendedName>
        <fullName evidence="6">Malonyl-CoA decarboxylase</fullName>
    </recommendedName>
</protein>
<organism evidence="4 5">
    <name type="scientific">Ehrlichia ruminantium (strain Welgevonden)</name>
    <dbReference type="NCBI Taxonomy" id="254945"/>
    <lineage>
        <taxon>Bacteria</taxon>
        <taxon>Pseudomonadati</taxon>
        <taxon>Pseudomonadota</taxon>
        <taxon>Alphaproteobacteria</taxon>
        <taxon>Rickettsiales</taxon>
        <taxon>Anaplasmataceae</taxon>
        <taxon>Ehrlichia</taxon>
    </lineage>
</organism>